<proteinExistence type="predicted"/>
<protein>
    <submittedName>
        <fullName evidence="1">Uncharacterized protein</fullName>
    </submittedName>
</protein>
<dbReference type="EMBL" id="CAVMJV010000011">
    <property type="protein sequence ID" value="CAK5044992.1"/>
    <property type="molecule type" value="Genomic_DNA"/>
</dbReference>
<reference evidence="1" key="1">
    <citation type="submission" date="2023-11" db="EMBL/GenBank/DDBJ databases">
        <authorList>
            <person name="Poullet M."/>
        </authorList>
    </citation>
    <scope>NUCLEOTIDE SEQUENCE</scope>
    <source>
        <strain evidence="1">E1834</strain>
    </source>
</reference>
<evidence type="ECO:0000313" key="1">
    <source>
        <dbReference type="EMBL" id="CAK5044992.1"/>
    </source>
</evidence>
<gene>
    <name evidence="1" type="ORF">MENTE1834_LOCUS11633</name>
</gene>
<dbReference type="Proteomes" id="UP001497535">
    <property type="component" value="Unassembled WGS sequence"/>
</dbReference>
<sequence>MQIIFGTYYGFSILILFFHWTISQRLTVEEVVFGKEPGLEGRPTGEGFVKFGASEEAERALQLNGQHMGTRYLEIFKSDGAAFEAFKLRSQNNIVPLKALAQSTPDWGPGYGGGYGYGGGGYGYGPGPGDHYGGGYSFGSGYEQRGGGGRPYGRGYNGIILLSKKSNNDVWS</sequence>
<name>A0ACB0YFS9_MELEN</name>
<evidence type="ECO:0000313" key="2">
    <source>
        <dbReference type="Proteomes" id="UP001497535"/>
    </source>
</evidence>
<comment type="caution">
    <text evidence="1">The sequence shown here is derived from an EMBL/GenBank/DDBJ whole genome shotgun (WGS) entry which is preliminary data.</text>
</comment>
<keyword evidence="2" id="KW-1185">Reference proteome</keyword>
<organism evidence="1 2">
    <name type="scientific">Meloidogyne enterolobii</name>
    <name type="common">Root-knot nematode worm</name>
    <name type="synonym">Meloidogyne mayaguensis</name>
    <dbReference type="NCBI Taxonomy" id="390850"/>
    <lineage>
        <taxon>Eukaryota</taxon>
        <taxon>Metazoa</taxon>
        <taxon>Ecdysozoa</taxon>
        <taxon>Nematoda</taxon>
        <taxon>Chromadorea</taxon>
        <taxon>Rhabditida</taxon>
        <taxon>Tylenchina</taxon>
        <taxon>Tylenchomorpha</taxon>
        <taxon>Tylenchoidea</taxon>
        <taxon>Meloidogynidae</taxon>
        <taxon>Meloidogyninae</taxon>
        <taxon>Meloidogyne</taxon>
    </lineage>
</organism>
<accession>A0ACB0YFS9</accession>